<proteinExistence type="predicted"/>
<name>A0AAV7NX63_PLEWA</name>
<organism evidence="2 3">
    <name type="scientific">Pleurodeles waltl</name>
    <name type="common">Iberian ribbed newt</name>
    <dbReference type="NCBI Taxonomy" id="8319"/>
    <lineage>
        <taxon>Eukaryota</taxon>
        <taxon>Metazoa</taxon>
        <taxon>Chordata</taxon>
        <taxon>Craniata</taxon>
        <taxon>Vertebrata</taxon>
        <taxon>Euteleostomi</taxon>
        <taxon>Amphibia</taxon>
        <taxon>Batrachia</taxon>
        <taxon>Caudata</taxon>
        <taxon>Salamandroidea</taxon>
        <taxon>Salamandridae</taxon>
        <taxon>Pleurodelinae</taxon>
        <taxon>Pleurodeles</taxon>
    </lineage>
</organism>
<gene>
    <name evidence="2" type="ORF">NDU88_008798</name>
</gene>
<feature type="compositionally biased region" description="Pro residues" evidence="1">
    <location>
        <begin position="227"/>
        <end position="264"/>
    </location>
</feature>
<dbReference type="Proteomes" id="UP001066276">
    <property type="component" value="Chromosome 8"/>
</dbReference>
<dbReference type="AlphaFoldDB" id="A0AAV7NX63"/>
<reference evidence="2" key="1">
    <citation type="journal article" date="2022" name="bioRxiv">
        <title>Sequencing and chromosome-scale assembly of the giantPleurodeles waltlgenome.</title>
        <authorList>
            <person name="Brown T."/>
            <person name="Elewa A."/>
            <person name="Iarovenko S."/>
            <person name="Subramanian E."/>
            <person name="Araus A.J."/>
            <person name="Petzold A."/>
            <person name="Susuki M."/>
            <person name="Suzuki K.-i.T."/>
            <person name="Hayashi T."/>
            <person name="Toyoda A."/>
            <person name="Oliveira C."/>
            <person name="Osipova E."/>
            <person name="Leigh N.D."/>
            <person name="Simon A."/>
            <person name="Yun M.H."/>
        </authorList>
    </citation>
    <scope>NUCLEOTIDE SEQUENCE</scope>
    <source>
        <strain evidence="2">20211129_DDA</strain>
        <tissue evidence="2">Liver</tissue>
    </source>
</reference>
<evidence type="ECO:0000313" key="2">
    <source>
        <dbReference type="EMBL" id="KAJ1120636.1"/>
    </source>
</evidence>
<sequence>MGGHSPLEQEDGGGSAGDGLPTWEGCLSHHDPPDVQDPGVGVPGVGWALEGITAATRGTSGACSHRNLECTGHQGSQCGTEPQHRQSPTCEASEVGQCPAGEREDSSHQSRSQGSRWECGVSCDTFKGGEGAQDTQQVWEEQHSGEDRHHPSCPGAHRHQPCCPGGHRQHQPCCPGGHRHQPTATSPAAQEAATSPAGQEATASTSPAAQEATASTSPAAQEATATSPPPPSLLPRRPPPAPAQLPRRPLPAPALLPRGPPPSSPLGHEGPPVQAPLGHEGPPAQTPLNHEGPPAQFPLGHEGPLAGAVLTVVFAAGVRAPGRGAGRLSQREFGVPDPWCPRSSWGV</sequence>
<feature type="compositionally biased region" description="Polar residues" evidence="1">
    <location>
        <begin position="74"/>
        <end position="90"/>
    </location>
</feature>
<dbReference type="EMBL" id="JANPWB010000012">
    <property type="protein sequence ID" value="KAJ1120636.1"/>
    <property type="molecule type" value="Genomic_DNA"/>
</dbReference>
<feature type="compositionally biased region" description="Basic and acidic residues" evidence="1">
    <location>
        <begin position="140"/>
        <end position="150"/>
    </location>
</feature>
<keyword evidence="3" id="KW-1185">Reference proteome</keyword>
<feature type="compositionally biased region" description="Polar residues" evidence="1">
    <location>
        <begin position="182"/>
        <end position="197"/>
    </location>
</feature>
<evidence type="ECO:0000256" key="1">
    <source>
        <dbReference type="SAM" id="MobiDB-lite"/>
    </source>
</evidence>
<feature type="region of interest" description="Disordered" evidence="1">
    <location>
        <begin position="74"/>
        <end position="115"/>
    </location>
</feature>
<protein>
    <submittedName>
        <fullName evidence="2">Uncharacterized protein</fullName>
    </submittedName>
</protein>
<feature type="compositionally biased region" description="Low complexity" evidence="1">
    <location>
        <begin position="200"/>
        <end position="226"/>
    </location>
</feature>
<feature type="region of interest" description="Disordered" evidence="1">
    <location>
        <begin position="128"/>
        <end position="301"/>
    </location>
</feature>
<comment type="caution">
    <text evidence="2">The sequence shown here is derived from an EMBL/GenBank/DDBJ whole genome shotgun (WGS) entry which is preliminary data.</text>
</comment>
<feature type="region of interest" description="Disordered" evidence="1">
    <location>
        <begin position="1"/>
        <end position="43"/>
    </location>
</feature>
<evidence type="ECO:0000313" key="3">
    <source>
        <dbReference type="Proteomes" id="UP001066276"/>
    </source>
</evidence>
<accession>A0AAV7NX63</accession>